<dbReference type="Pfam" id="PF00219">
    <property type="entry name" value="IGFBP"/>
    <property type="match status" value="1"/>
</dbReference>
<evidence type="ECO:0000256" key="5">
    <source>
        <dbReference type="ARBA" id="ARBA00023157"/>
    </source>
</evidence>
<dbReference type="PROSITE" id="PS01185">
    <property type="entry name" value="CTCK_1"/>
    <property type="match status" value="1"/>
</dbReference>
<dbReference type="Gene3D" id="2.10.70.10">
    <property type="entry name" value="Complement Module, domain 1"/>
    <property type="match status" value="1"/>
</dbReference>
<dbReference type="PROSITE" id="PS50092">
    <property type="entry name" value="TSP1"/>
    <property type="match status" value="1"/>
</dbReference>
<dbReference type="AlphaFoldDB" id="A0A8T0AQW0"/>
<feature type="chain" id="PRO_5035899581" description="WNT1-inducible-signaling pathway protein 3" evidence="7">
    <location>
        <begin position="20"/>
        <end position="363"/>
    </location>
</feature>
<dbReference type="GO" id="GO:0008201">
    <property type="term" value="F:heparin binding"/>
    <property type="evidence" value="ECO:0007669"/>
    <property type="project" value="TreeGrafter"/>
</dbReference>
<dbReference type="GO" id="GO:0007165">
    <property type="term" value="P:signal transduction"/>
    <property type="evidence" value="ECO:0007669"/>
    <property type="project" value="InterPro"/>
</dbReference>
<dbReference type="Pfam" id="PF19035">
    <property type="entry name" value="TSP1_CCN"/>
    <property type="match status" value="1"/>
</dbReference>
<dbReference type="PANTHER" id="PTHR11348:SF3">
    <property type="entry name" value="CELLULAR COMMUNICATION NETWORK FACTOR 6"/>
    <property type="match status" value="1"/>
</dbReference>
<dbReference type="GO" id="GO:0005178">
    <property type="term" value="F:integrin binding"/>
    <property type="evidence" value="ECO:0007669"/>
    <property type="project" value="TreeGrafter"/>
</dbReference>
<dbReference type="SMART" id="SM00209">
    <property type="entry name" value="TSP1"/>
    <property type="match status" value="1"/>
</dbReference>
<evidence type="ECO:0000313" key="11">
    <source>
        <dbReference type="Proteomes" id="UP000606274"/>
    </source>
</evidence>
<accession>A0A8T0AQW0</accession>
<dbReference type="PANTHER" id="PTHR11348">
    <property type="entry name" value="CONNECTIVE TISSUE GROWTH FACTOR-RELATED"/>
    <property type="match status" value="1"/>
</dbReference>
<dbReference type="SUPFAM" id="SSF57184">
    <property type="entry name" value="Growth factor receptor domain"/>
    <property type="match status" value="1"/>
</dbReference>
<dbReference type="PROSITE" id="PS01225">
    <property type="entry name" value="CTCK_2"/>
    <property type="match status" value="1"/>
</dbReference>
<comment type="caution">
    <text evidence="10">The sequence shown here is derived from an EMBL/GenBank/DDBJ whole genome shotgun (WGS) entry which is preliminary data.</text>
</comment>
<dbReference type="InterPro" id="IPR043973">
    <property type="entry name" value="TSP1_CCN"/>
</dbReference>
<organism evidence="10 11">
    <name type="scientific">Silurus meridionalis</name>
    <name type="common">Southern catfish</name>
    <name type="synonym">Silurus soldatovi meridionalis</name>
    <dbReference type="NCBI Taxonomy" id="175797"/>
    <lineage>
        <taxon>Eukaryota</taxon>
        <taxon>Metazoa</taxon>
        <taxon>Chordata</taxon>
        <taxon>Craniata</taxon>
        <taxon>Vertebrata</taxon>
        <taxon>Euteleostomi</taxon>
        <taxon>Actinopterygii</taxon>
        <taxon>Neopterygii</taxon>
        <taxon>Teleostei</taxon>
        <taxon>Ostariophysi</taxon>
        <taxon>Siluriformes</taxon>
        <taxon>Siluridae</taxon>
        <taxon>Silurus</taxon>
    </lineage>
</organism>
<name>A0A8T0AQW0_SILME</name>
<feature type="signal peptide" evidence="7">
    <location>
        <begin position="1"/>
        <end position="19"/>
    </location>
</feature>
<keyword evidence="4 7" id="KW-0732">Signal</keyword>
<keyword evidence="5" id="KW-1015">Disulfide bond</keyword>
<gene>
    <name evidence="10" type="ORF">HF521_008293</name>
</gene>
<evidence type="ECO:0000256" key="7">
    <source>
        <dbReference type="SAM" id="SignalP"/>
    </source>
</evidence>
<evidence type="ECO:0000256" key="3">
    <source>
        <dbReference type="ARBA" id="ARBA00022525"/>
    </source>
</evidence>
<evidence type="ECO:0000259" key="8">
    <source>
        <dbReference type="PROSITE" id="PS01225"/>
    </source>
</evidence>
<dbReference type="SUPFAM" id="SSF82895">
    <property type="entry name" value="TSP-1 type 1 repeat"/>
    <property type="match status" value="1"/>
</dbReference>
<proteinExistence type="inferred from homology"/>
<dbReference type="GO" id="GO:0007155">
    <property type="term" value="P:cell adhesion"/>
    <property type="evidence" value="ECO:0007669"/>
    <property type="project" value="TreeGrafter"/>
</dbReference>
<reference evidence="10" key="1">
    <citation type="submission" date="2020-08" db="EMBL/GenBank/DDBJ databases">
        <title>Chromosome-level assembly of Southern catfish (Silurus meridionalis) provides insights into visual adaptation to the nocturnal and benthic lifestyles.</title>
        <authorList>
            <person name="Zhang Y."/>
            <person name="Wang D."/>
            <person name="Peng Z."/>
        </authorList>
    </citation>
    <scope>NUCLEOTIDE SEQUENCE</scope>
    <source>
        <strain evidence="10">SWU-2019-XX</strain>
        <tissue evidence="10">Muscle</tissue>
    </source>
</reference>
<dbReference type="Gene3D" id="2.20.100.10">
    <property type="entry name" value="Thrombospondin type-1 (TSP1) repeat"/>
    <property type="match status" value="1"/>
</dbReference>
<dbReference type="PROSITE" id="PS51323">
    <property type="entry name" value="IGFBP_N_2"/>
    <property type="match status" value="1"/>
</dbReference>
<evidence type="ECO:0000256" key="2">
    <source>
        <dbReference type="ARBA" id="ARBA00008125"/>
    </source>
</evidence>
<feature type="domain" description="CTCK" evidence="8">
    <location>
        <begin position="277"/>
        <end position="351"/>
    </location>
</feature>
<dbReference type="InterPro" id="IPR050941">
    <property type="entry name" value="CCN"/>
</dbReference>
<dbReference type="Proteomes" id="UP000606274">
    <property type="component" value="Unassembled WGS sequence"/>
</dbReference>
<dbReference type="SMART" id="SM00121">
    <property type="entry name" value="IB"/>
    <property type="match status" value="1"/>
</dbReference>
<evidence type="ECO:0008006" key="12">
    <source>
        <dbReference type="Google" id="ProtNLM"/>
    </source>
</evidence>
<evidence type="ECO:0000256" key="6">
    <source>
        <dbReference type="PROSITE-ProRule" id="PRU00039"/>
    </source>
</evidence>
<dbReference type="EMBL" id="JABFDY010000018">
    <property type="protein sequence ID" value="KAF7694540.1"/>
    <property type="molecule type" value="Genomic_DNA"/>
</dbReference>
<dbReference type="InterPro" id="IPR000884">
    <property type="entry name" value="TSP1_rpt"/>
</dbReference>
<dbReference type="InterPro" id="IPR000867">
    <property type="entry name" value="IGFBP-like"/>
</dbReference>
<dbReference type="SUPFAM" id="SSF57603">
    <property type="entry name" value="FnI-like domain"/>
    <property type="match status" value="1"/>
</dbReference>
<dbReference type="InterPro" id="IPR036383">
    <property type="entry name" value="TSP1_rpt_sf"/>
</dbReference>
<feature type="domain" description="IGFBP N-terminal" evidence="9">
    <location>
        <begin position="61"/>
        <end position="133"/>
    </location>
</feature>
<keyword evidence="11" id="KW-1185">Reference proteome</keyword>
<dbReference type="InterPro" id="IPR006207">
    <property type="entry name" value="Cys_knot_C"/>
</dbReference>
<comment type="subcellular location">
    <subcellularLocation>
        <location evidence="1">Secreted</location>
    </subcellularLocation>
</comment>
<protein>
    <recommendedName>
        <fullName evidence="12">WNT1-inducible-signaling pathway protein 3</fullName>
    </recommendedName>
</protein>
<evidence type="ECO:0000259" key="9">
    <source>
        <dbReference type="PROSITE" id="PS51323"/>
    </source>
</evidence>
<comment type="similarity">
    <text evidence="2">Belongs to the CCN family.</text>
</comment>
<dbReference type="GO" id="GO:0031012">
    <property type="term" value="C:extracellular matrix"/>
    <property type="evidence" value="ECO:0007669"/>
    <property type="project" value="TreeGrafter"/>
</dbReference>
<keyword evidence="3" id="KW-0964">Secreted</keyword>
<dbReference type="SMART" id="SM00041">
    <property type="entry name" value="CT"/>
    <property type="match status" value="1"/>
</dbReference>
<dbReference type="GO" id="GO:0045597">
    <property type="term" value="P:positive regulation of cell differentiation"/>
    <property type="evidence" value="ECO:0007669"/>
    <property type="project" value="TreeGrafter"/>
</dbReference>
<evidence type="ECO:0000256" key="4">
    <source>
        <dbReference type="ARBA" id="ARBA00022729"/>
    </source>
</evidence>
<dbReference type="InterPro" id="IPR017891">
    <property type="entry name" value="Insulin_GF-bd_Cys-rich_CS"/>
</dbReference>
<evidence type="ECO:0000313" key="10">
    <source>
        <dbReference type="EMBL" id="KAF7694540.1"/>
    </source>
</evidence>
<comment type="caution">
    <text evidence="6">Lacks conserved residue(s) required for the propagation of feature annotation.</text>
</comment>
<dbReference type="InterPro" id="IPR009030">
    <property type="entry name" value="Growth_fac_rcpt_cys_sf"/>
</dbReference>
<evidence type="ECO:0000256" key="1">
    <source>
        <dbReference type="ARBA" id="ARBA00004613"/>
    </source>
</evidence>
<sequence>MLLVLCCCLLLQQVSSGHAVRVEEVKAAGVKPVKVHVGNTALVVRGQGGGGGRGGGGVSERVQFCTWPCKCGPRRTCPPGVSAVLDGCGCCKSCARQIGESCNERDVCDPHKGMYCDFSRDKPRFQHGVCAYMMAVGCDLNGVHYENGEGFQPTPLYKCTCIGGAIGCTPVFIQKPAAMLSPAALQSNTVPAGFRVKTPQDTAYQSMSAYRAPPLVKLGGCVVQTTPWSPCSRSCGFGISIRISNHNAKCKMKKERRLCVLRPCDKKSLKIPARTSCKPQFQAKRAEKFTLSGCSSSRKFRPLYCGVCSDTRCCAPHRSTVVKVDFKCVGGANVQWKMQWITSCVCERKCSNPGDMFSQLQLL</sequence>
<dbReference type="GO" id="GO:0005615">
    <property type="term" value="C:extracellular space"/>
    <property type="evidence" value="ECO:0007669"/>
    <property type="project" value="TreeGrafter"/>
</dbReference>
<dbReference type="PROSITE" id="PS00222">
    <property type="entry name" value="IGFBP_N_1"/>
    <property type="match status" value="1"/>
</dbReference>